<evidence type="ECO:0000313" key="9">
    <source>
        <dbReference type="EMBL" id="HGE66871.1"/>
    </source>
</evidence>
<keyword evidence="3 6" id="KW-0808">Transferase</keyword>
<dbReference type="FunFam" id="3.40.1030.10:FF:000010">
    <property type="entry name" value="Anthranilate phosphoribosyltransferase"/>
    <property type="match status" value="1"/>
</dbReference>
<dbReference type="GO" id="GO:0000287">
    <property type="term" value="F:magnesium ion binding"/>
    <property type="evidence" value="ECO:0007669"/>
    <property type="project" value="UniProtKB-UniRule"/>
</dbReference>
<dbReference type="PANTHER" id="PTHR43285:SF2">
    <property type="entry name" value="ANTHRANILATE PHOSPHORIBOSYLTRANSFERASE"/>
    <property type="match status" value="1"/>
</dbReference>
<dbReference type="AlphaFoldDB" id="A0A7C4WC20"/>
<feature type="domain" description="Glycosyl transferase family 3 N-terminal" evidence="8">
    <location>
        <begin position="2"/>
        <end position="59"/>
    </location>
</feature>
<evidence type="ECO:0000259" key="8">
    <source>
        <dbReference type="Pfam" id="PF02885"/>
    </source>
</evidence>
<dbReference type="InterPro" id="IPR017459">
    <property type="entry name" value="Glycosyl_Trfase_fam3_N_dom"/>
</dbReference>
<dbReference type="Pfam" id="PF00591">
    <property type="entry name" value="Glycos_transf_3"/>
    <property type="match status" value="1"/>
</dbReference>
<feature type="binding site" evidence="6">
    <location>
        <position position="84"/>
    </location>
    <ligand>
        <name>Mg(2+)</name>
        <dbReference type="ChEBI" id="CHEBI:18420"/>
        <label>1</label>
    </ligand>
</feature>
<comment type="subunit">
    <text evidence="6">Homodimer.</text>
</comment>
<comment type="similarity">
    <text evidence="6">Belongs to the anthranilate phosphoribosyltransferase family.</text>
</comment>
<feature type="binding site" evidence="6">
    <location>
        <position position="157"/>
    </location>
    <ligand>
        <name>anthranilate</name>
        <dbReference type="ChEBI" id="CHEBI:16567"/>
        <label>2</label>
    </ligand>
</feature>
<keyword evidence="5 6" id="KW-0057">Aromatic amino acid biosynthesis</keyword>
<comment type="pathway">
    <text evidence="6">Amino-acid biosynthesis; L-tryptophan biosynthesis; L-tryptophan from chorismate: step 2/5.</text>
</comment>
<keyword evidence="1 6" id="KW-0028">Amino-acid biosynthesis</keyword>
<evidence type="ECO:0000256" key="3">
    <source>
        <dbReference type="ARBA" id="ARBA00022679"/>
    </source>
</evidence>
<protein>
    <recommendedName>
        <fullName evidence="6">Anthranilate phosphoribosyltransferase</fullName>
        <ecNumber evidence="6">2.4.2.18</ecNumber>
    </recommendedName>
</protein>
<feature type="binding site" evidence="6">
    <location>
        <position position="215"/>
    </location>
    <ligand>
        <name>Mg(2+)</name>
        <dbReference type="ChEBI" id="CHEBI:18420"/>
        <label>2</label>
    </ligand>
</feature>
<organism evidence="10">
    <name type="scientific">Geoglobus ahangari</name>
    <dbReference type="NCBI Taxonomy" id="113653"/>
    <lineage>
        <taxon>Archaea</taxon>
        <taxon>Methanobacteriati</taxon>
        <taxon>Methanobacteriota</taxon>
        <taxon>Archaeoglobi</taxon>
        <taxon>Archaeoglobales</taxon>
        <taxon>Archaeoglobaceae</taxon>
        <taxon>Geoglobus</taxon>
    </lineage>
</organism>
<evidence type="ECO:0000256" key="2">
    <source>
        <dbReference type="ARBA" id="ARBA00022676"/>
    </source>
</evidence>
<dbReference type="GO" id="GO:0004048">
    <property type="term" value="F:anthranilate phosphoribosyltransferase activity"/>
    <property type="evidence" value="ECO:0007669"/>
    <property type="project" value="UniProtKB-UniRule"/>
</dbReference>
<feature type="binding site" evidence="6">
    <location>
        <begin position="99"/>
        <end position="107"/>
    </location>
    <ligand>
        <name>5-phospho-alpha-D-ribose 1-diphosphate</name>
        <dbReference type="ChEBI" id="CHEBI:58017"/>
    </ligand>
</feature>
<dbReference type="EMBL" id="DTPI01000033">
    <property type="protein sequence ID" value="HGE66871.1"/>
    <property type="molecule type" value="Genomic_DNA"/>
</dbReference>
<comment type="catalytic activity">
    <reaction evidence="6">
        <text>N-(5-phospho-beta-D-ribosyl)anthranilate + diphosphate = 5-phospho-alpha-D-ribose 1-diphosphate + anthranilate</text>
        <dbReference type="Rhea" id="RHEA:11768"/>
        <dbReference type="ChEBI" id="CHEBI:16567"/>
        <dbReference type="ChEBI" id="CHEBI:18277"/>
        <dbReference type="ChEBI" id="CHEBI:33019"/>
        <dbReference type="ChEBI" id="CHEBI:58017"/>
        <dbReference type="EC" id="2.4.2.18"/>
    </reaction>
</comment>
<comment type="cofactor">
    <cofactor evidence="6">
        <name>Mg(2+)</name>
        <dbReference type="ChEBI" id="CHEBI:18420"/>
    </cofactor>
    <text evidence="6">Binds 2 magnesium ions per monomer.</text>
</comment>
<gene>
    <name evidence="6 10" type="primary">trpD</name>
    <name evidence="10" type="ORF">ENT89_04795</name>
    <name evidence="9" type="ORF">ENX77_07155</name>
</gene>
<dbReference type="EMBL" id="DTAK01000037">
    <property type="protein sequence ID" value="HGU59479.1"/>
    <property type="molecule type" value="Genomic_DNA"/>
</dbReference>
<proteinExistence type="inferred from homology"/>
<dbReference type="EC" id="2.4.2.18" evidence="6"/>
<feature type="domain" description="Glycosyl transferase family 3" evidence="7">
    <location>
        <begin position="66"/>
        <end position="305"/>
    </location>
</feature>
<feature type="binding site" evidence="6">
    <location>
        <position position="80"/>
    </location>
    <ligand>
        <name>5-phospho-alpha-D-ribose 1-diphosphate</name>
        <dbReference type="ChEBI" id="CHEBI:58017"/>
    </ligand>
</feature>
<feature type="binding site" evidence="6">
    <location>
        <begin position="75"/>
        <end position="76"/>
    </location>
    <ligand>
        <name>5-phospho-alpha-D-ribose 1-diphosphate</name>
        <dbReference type="ChEBI" id="CHEBI:58017"/>
    </ligand>
</feature>
<dbReference type="SUPFAM" id="SSF52418">
    <property type="entry name" value="Nucleoside phosphorylase/phosphoribosyltransferase catalytic domain"/>
    <property type="match status" value="1"/>
</dbReference>
<keyword evidence="2 6" id="KW-0328">Glycosyltransferase</keyword>
<dbReference type="InterPro" id="IPR036320">
    <property type="entry name" value="Glycosyl_Trfase_fam3_N_dom_sf"/>
</dbReference>
<evidence type="ECO:0000256" key="6">
    <source>
        <dbReference type="HAMAP-Rule" id="MF_00211"/>
    </source>
</evidence>
<keyword evidence="6" id="KW-0460">Magnesium</keyword>
<evidence type="ECO:0000256" key="1">
    <source>
        <dbReference type="ARBA" id="ARBA00022605"/>
    </source>
</evidence>
<dbReference type="PANTHER" id="PTHR43285">
    <property type="entry name" value="ANTHRANILATE PHOSPHORIBOSYLTRANSFERASE"/>
    <property type="match status" value="1"/>
</dbReference>
<sequence>MLSKIVDGKNLSFEEAYDLFNELLRESEVRIAAYLTALQMKGCTAEEIAGFAKAVRDRALKLEFGEVCDTCGTGGDNASTINVSTASAIILSCFKRVAKHGNVGVTSKSGSANVLSALGIRIELTPEEVKRSIEKTNFAFIFAPKYHPVLKKVMPVRKALGIKTVFNVLGPLTNPAEPKYQVVGVYSPDLVDKVAEALNMLGVKKALVVHGNGLDEANPHGESLVAEVDGSVDKYKISPEDFGLERVRVIPCESAQESAQRIKAIFSGRGLKEDRNFIVLNALLALYAAGFEFDEGRELVEVALKGEALKKLEEIRNVCKEA</sequence>
<dbReference type="Gene3D" id="3.40.1030.10">
    <property type="entry name" value="Nucleoside phosphorylase/phosphoribosyltransferase catalytic domain"/>
    <property type="match status" value="1"/>
</dbReference>
<dbReference type="Gene3D" id="1.20.970.10">
    <property type="entry name" value="Transferase, Pyrimidine Nucleoside Phosphorylase, Chain C"/>
    <property type="match status" value="1"/>
</dbReference>
<keyword evidence="4 6" id="KW-0822">Tryptophan biosynthesis</keyword>
<feature type="binding site" evidence="6">
    <location>
        <position position="216"/>
    </location>
    <ligand>
        <name>Mg(2+)</name>
        <dbReference type="ChEBI" id="CHEBI:18420"/>
        <label>1</label>
    </ligand>
</feature>
<accession>A0A7C4WC20</accession>
<dbReference type="GO" id="GO:0005829">
    <property type="term" value="C:cytosol"/>
    <property type="evidence" value="ECO:0007669"/>
    <property type="project" value="TreeGrafter"/>
</dbReference>
<comment type="caution">
    <text evidence="10">The sequence shown here is derived from an EMBL/GenBank/DDBJ whole genome shotgun (WGS) entry which is preliminary data.</text>
</comment>
<feature type="binding site" evidence="6">
    <location>
        <position position="72"/>
    </location>
    <ligand>
        <name>anthranilate</name>
        <dbReference type="ChEBI" id="CHEBI:16567"/>
        <label>1</label>
    </ligand>
</feature>
<comment type="caution">
    <text evidence="6">Lacks conserved residue(s) required for the propagation of feature annotation.</text>
</comment>
<feature type="binding site" evidence="6">
    <location>
        <position position="216"/>
    </location>
    <ligand>
        <name>Mg(2+)</name>
        <dbReference type="ChEBI" id="CHEBI:18420"/>
        <label>2</label>
    </ligand>
</feature>
<dbReference type="NCBIfam" id="TIGR01245">
    <property type="entry name" value="trpD"/>
    <property type="match status" value="1"/>
</dbReference>
<dbReference type="SUPFAM" id="SSF47648">
    <property type="entry name" value="Nucleoside phosphorylase/phosphoribosyltransferase N-terminal domain"/>
    <property type="match status" value="1"/>
</dbReference>
<reference evidence="10" key="1">
    <citation type="journal article" date="2020" name="mSystems">
        <title>Genome- and Community-Level Interaction Insights into Carbon Utilization and Element Cycling Functions of Hydrothermarchaeota in Hydrothermal Sediment.</title>
        <authorList>
            <person name="Zhou Z."/>
            <person name="Liu Y."/>
            <person name="Xu W."/>
            <person name="Pan J."/>
            <person name="Luo Z.H."/>
            <person name="Li M."/>
        </authorList>
    </citation>
    <scope>NUCLEOTIDE SEQUENCE [LARGE SCALE GENOMIC DNA]</scope>
    <source>
        <strain evidence="10">SpSt-62</strain>
        <strain evidence="9">SpSt-97</strain>
    </source>
</reference>
<keyword evidence="6" id="KW-0479">Metal-binding</keyword>
<name>A0A7C4WC20_9EURY</name>
<dbReference type="Pfam" id="PF02885">
    <property type="entry name" value="Glycos_trans_3N"/>
    <property type="match status" value="1"/>
</dbReference>
<dbReference type="InterPro" id="IPR000312">
    <property type="entry name" value="Glycosyl_Trfase_fam3"/>
</dbReference>
<evidence type="ECO:0000259" key="7">
    <source>
        <dbReference type="Pfam" id="PF00591"/>
    </source>
</evidence>
<feature type="binding site" evidence="6">
    <location>
        <begin position="82"/>
        <end position="85"/>
    </location>
    <ligand>
        <name>5-phospho-alpha-D-ribose 1-diphosphate</name>
        <dbReference type="ChEBI" id="CHEBI:58017"/>
    </ligand>
</feature>
<feature type="binding site" evidence="6">
    <location>
        <position position="72"/>
    </location>
    <ligand>
        <name>5-phospho-alpha-D-ribose 1-diphosphate</name>
        <dbReference type="ChEBI" id="CHEBI:58017"/>
    </ligand>
</feature>
<dbReference type="GO" id="GO:0000162">
    <property type="term" value="P:L-tryptophan biosynthetic process"/>
    <property type="evidence" value="ECO:0007669"/>
    <property type="project" value="UniProtKB-UniRule"/>
</dbReference>
<feature type="binding site" evidence="6">
    <location>
        <position position="102"/>
    </location>
    <ligand>
        <name>anthranilate</name>
        <dbReference type="ChEBI" id="CHEBI:16567"/>
        <label>1</label>
    </ligand>
</feature>
<dbReference type="InterPro" id="IPR005940">
    <property type="entry name" value="Anthranilate_Pribosyl_Tfrase"/>
</dbReference>
<dbReference type="HAMAP" id="MF_00211">
    <property type="entry name" value="TrpD"/>
    <property type="match status" value="1"/>
</dbReference>
<dbReference type="InterPro" id="IPR035902">
    <property type="entry name" value="Nuc_phospho_transferase"/>
</dbReference>
<dbReference type="UniPathway" id="UPA00035">
    <property type="reaction ID" value="UER00041"/>
</dbReference>
<feature type="binding site" evidence="6">
    <location>
        <position position="111"/>
    </location>
    <ligand>
        <name>5-phospho-alpha-D-ribose 1-diphosphate</name>
        <dbReference type="ChEBI" id="CHEBI:58017"/>
    </ligand>
</feature>
<evidence type="ECO:0000256" key="5">
    <source>
        <dbReference type="ARBA" id="ARBA00023141"/>
    </source>
</evidence>
<evidence type="ECO:0000313" key="10">
    <source>
        <dbReference type="EMBL" id="HGU59479.1"/>
    </source>
</evidence>
<comment type="function">
    <text evidence="6">Catalyzes the transfer of the phosphoribosyl group of 5-phosphorylribose-1-pyrophosphate (PRPP) to anthranilate to yield N-(5'-phosphoribosyl)-anthranilate (PRA).</text>
</comment>
<evidence type="ECO:0000256" key="4">
    <source>
        <dbReference type="ARBA" id="ARBA00022822"/>
    </source>
</evidence>